<keyword evidence="3" id="KW-1185">Reference proteome</keyword>
<dbReference type="Proteomes" id="UP000238762">
    <property type="component" value="Unassembled WGS sequence"/>
</dbReference>
<proteinExistence type="predicted"/>
<feature type="transmembrane region" description="Helical" evidence="1">
    <location>
        <begin position="429"/>
        <end position="454"/>
    </location>
</feature>
<feature type="transmembrane region" description="Helical" evidence="1">
    <location>
        <begin position="183"/>
        <end position="200"/>
    </location>
</feature>
<reference evidence="2 3" key="2">
    <citation type="submission" date="2018-03" db="EMBL/GenBank/DDBJ databases">
        <title>The ancient ancestry and fast evolution of plastids.</title>
        <authorList>
            <person name="Moore K.R."/>
            <person name="Magnabosco C."/>
            <person name="Momper L."/>
            <person name="Gold D.A."/>
            <person name="Bosak T."/>
            <person name="Fournier G.P."/>
        </authorList>
    </citation>
    <scope>NUCLEOTIDE SEQUENCE [LARGE SCALE GENOMIC DNA]</scope>
    <source>
        <strain evidence="2 3">CCAP 1448/3</strain>
    </source>
</reference>
<feature type="transmembrane region" description="Helical" evidence="1">
    <location>
        <begin position="315"/>
        <end position="332"/>
    </location>
</feature>
<keyword evidence="1" id="KW-1133">Transmembrane helix</keyword>
<dbReference type="RefSeq" id="WP_106288475.1">
    <property type="nucleotide sequence ID" value="NZ_CAWNTC010000015.1"/>
</dbReference>
<sequence>MEAFLQITAQTPVLLNRWFGFEIDPAVDNLIKAILIFVLGWIIAIVTSSLIGGLLKRTNVDNRLATWITGRNEPSEQLAVEKLISSLIFWTIMLLVLVAILDLFKLTVVSQPLNTLLNQVLGFLPKIGAAIALLAIAWGLATVSKLVLTRVMTTFRLDERLQQQVGEPRGGDQLSISETLGNAIYWFIFLLFLPSILSTLELQGTLQPVQNLLNQILSSLPFILQAILIGVTGWLVAQVVRRIVSNLLAASGVDRLGSRFGLRTTTGSQPLSWIIGTLVYVLILIPTAISALRALRIDAISDPATSMLEKVLTTIPQILTAGLILAIAYFLGKFVADLVTDILTGIGFNHVFEWLGLRSPKFVETRTPPQPTIDPTIPGEGGQATILQSPAVPPKTPSELAGIAVLVGIMLFATVGAIDVLQIPALTSLFTGIVVILGRILGGLVVLAIGLYLANLAFTLIDSSGSRQARTLAQVARISIIAFVLAMALQQMGIASNIVNLAFGLLLGAIAVAIALSFGLGSREIAAEQVREWLASFKSDRF</sequence>
<dbReference type="EMBL" id="PVWJ01000039">
    <property type="protein sequence ID" value="PSB03173.1"/>
    <property type="molecule type" value="Genomic_DNA"/>
</dbReference>
<dbReference type="GO" id="GO:0008381">
    <property type="term" value="F:mechanosensitive monoatomic ion channel activity"/>
    <property type="evidence" value="ECO:0007669"/>
    <property type="project" value="InterPro"/>
</dbReference>
<feature type="transmembrane region" description="Helical" evidence="1">
    <location>
        <begin position="400"/>
        <end position="423"/>
    </location>
</feature>
<evidence type="ECO:0000313" key="3">
    <source>
        <dbReference type="Proteomes" id="UP000238762"/>
    </source>
</evidence>
<evidence type="ECO:0000256" key="1">
    <source>
        <dbReference type="SAM" id="Phobius"/>
    </source>
</evidence>
<dbReference type="PANTHER" id="PTHR30221:SF1">
    <property type="entry name" value="SMALL-CONDUCTANCE MECHANOSENSITIVE CHANNEL"/>
    <property type="match status" value="1"/>
</dbReference>
<feature type="transmembrane region" description="Helical" evidence="1">
    <location>
        <begin position="501"/>
        <end position="521"/>
    </location>
</feature>
<comment type="caution">
    <text evidence="2">The sequence shown here is derived from an EMBL/GenBank/DDBJ whole genome shotgun (WGS) entry which is preliminary data.</text>
</comment>
<keyword evidence="1" id="KW-0472">Membrane</keyword>
<dbReference type="InterPro" id="IPR008910">
    <property type="entry name" value="MSC_TM_helix"/>
</dbReference>
<protein>
    <submittedName>
        <fullName evidence="2">Uncharacterized protein</fullName>
    </submittedName>
</protein>
<dbReference type="Gene3D" id="1.10.287.1260">
    <property type="match status" value="1"/>
</dbReference>
<dbReference type="AlphaFoldDB" id="A0A2T1C4Y3"/>
<feature type="transmembrane region" description="Helical" evidence="1">
    <location>
        <begin position="34"/>
        <end position="55"/>
    </location>
</feature>
<dbReference type="OrthoDB" id="1411407at2"/>
<feature type="transmembrane region" description="Helical" evidence="1">
    <location>
        <begin position="212"/>
        <end position="237"/>
    </location>
</feature>
<name>A0A2T1C4Y3_9CYAN</name>
<evidence type="ECO:0000313" key="2">
    <source>
        <dbReference type="EMBL" id="PSB03173.1"/>
    </source>
</evidence>
<gene>
    <name evidence="2" type="ORF">C7B64_09840</name>
</gene>
<accession>A0A2T1C4Y3</accession>
<dbReference type="Pfam" id="PF05552">
    <property type="entry name" value="MS_channel_1st_1"/>
    <property type="match status" value="4"/>
</dbReference>
<feature type="transmembrane region" description="Helical" evidence="1">
    <location>
        <begin position="87"/>
        <end position="107"/>
    </location>
</feature>
<keyword evidence="1" id="KW-0812">Transmembrane</keyword>
<reference evidence="2 3" key="1">
    <citation type="submission" date="2018-02" db="EMBL/GenBank/DDBJ databases">
        <authorList>
            <person name="Cohen D.B."/>
            <person name="Kent A.D."/>
        </authorList>
    </citation>
    <scope>NUCLEOTIDE SEQUENCE [LARGE SCALE GENOMIC DNA]</scope>
    <source>
        <strain evidence="2 3">CCAP 1448/3</strain>
    </source>
</reference>
<feature type="transmembrane region" description="Helical" evidence="1">
    <location>
        <begin position="475"/>
        <end position="495"/>
    </location>
</feature>
<feature type="transmembrane region" description="Helical" evidence="1">
    <location>
        <begin position="127"/>
        <end position="148"/>
    </location>
</feature>
<dbReference type="InterPro" id="IPR045275">
    <property type="entry name" value="MscS_archaea/bacteria_type"/>
</dbReference>
<feature type="transmembrane region" description="Helical" evidence="1">
    <location>
        <begin position="271"/>
        <end position="295"/>
    </location>
</feature>
<organism evidence="2 3">
    <name type="scientific">Merismopedia glauca CCAP 1448/3</name>
    <dbReference type="NCBI Taxonomy" id="1296344"/>
    <lineage>
        <taxon>Bacteria</taxon>
        <taxon>Bacillati</taxon>
        <taxon>Cyanobacteriota</taxon>
        <taxon>Cyanophyceae</taxon>
        <taxon>Synechococcales</taxon>
        <taxon>Merismopediaceae</taxon>
        <taxon>Merismopedia</taxon>
    </lineage>
</organism>
<dbReference type="NCBIfam" id="NF033912">
    <property type="entry name" value="msc"/>
    <property type="match status" value="1"/>
</dbReference>
<dbReference type="PANTHER" id="PTHR30221">
    <property type="entry name" value="SMALL-CONDUCTANCE MECHANOSENSITIVE CHANNEL"/>
    <property type="match status" value="1"/>
</dbReference>